<comment type="caution">
    <text evidence="2">The sequence shown here is derived from an EMBL/GenBank/DDBJ whole genome shotgun (WGS) entry which is preliminary data.</text>
</comment>
<dbReference type="AlphaFoldDB" id="A0AB94IGD8"/>
<name>A0AB94IGD8_9BACI</name>
<dbReference type="InterPro" id="IPR011528">
    <property type="entry name" value="NERD"/>
</dbReference>
<gene>
    <name evidence="2" type="ORF">BAVI_23904</name>
</gene>
<keyword evidence="3" id="KW-1185">Reference proteome</keyword>
<proteinExistence type="predicted"/>
<dbReference type="Pfam" id="PF08378">
    <property type="entry name" value="NERD"/>
    <property type="match status" value="1"/>
</dbReference>
<sequence length="333" mass="38617">MNMKELTPPQRLLLTEILKNRLIAGHRRYQEIERDLAKRWAGYWGEIALANYVKELPQEKYLIFHDLQLQVNGIHFQIDTLLLSQNLILIIEAKNILGTLLFDNIFKQLIRQNDDGTEESFEDPRVQAQRLQSLLRKWLVKNGLNLLPIEHLVFFKSATKTILKTNPGDRTDFSKVCKGRDLFNKIESIEQRFNHERVDTQTLTQIGQLLLSEHSPKLIHILQEYNLTKKDIRSGVCCPIETCRHIPMTYNRGKWTCSVCNTSSKDAHLDALSDHFHLFGPTITNFEFRSFLHLPTIHTSQKILIRLDLPATGKTKNRKYQLSPKKVATCGLP</sequence>
<reference evidence="2 3" key="1">
    <citation type="journal article" date="2014" name="Environ. Microbiol.">
        <title>The nitrate-ammonifying and nosZ-carrying bacterium Bacillus vireti is a potent source and sink for nitric and nitrous oxide under high nitrate conditions.</title>
        <authorList>
            <person name="Mania D."/>
            <person name="Heylen K."/>
            <person name="van Spanning R.J."/>
            <person name="Frostegard A."/>
        </authorList>
    </citation>
    <scope>NUCLEOTIDE SEQUENCE [LARGE SCALE GENOMIC DNA]</scope>
    <source>
        <strain evidence="2 3">LMG 21834</strain>
    </source>
</reference>
<dbReference type="EMBL" id="ALAN01000165">
    <property type="protein sequence ID" value="ETI66176.1"/>
    <property type="molecule type" value="Genomic_DNA"/>
</dbReference>
<dbReference type="Proteomes" id="UP000018877">
    <property type="component" value="Unassembled WGS sequence"/>
</dbReference>
<accession>A0AB94IGD8</accession>
<dbReference type="PROSITE" id="PS50965">
    <property type="entry name" value="NERD"/>
    <property type="match status" value="1"/>
</dbReference>
<evidence type="ECO:0000313" key="2">
    <source>
        <dbReference type="EMBL" id="ETI66176.1"/>
    </source>
</evidence>
<evidence type="ECO:0000313" key="3">
    <source>
        <dbReference type="Proteomes" id="UP000018877"/>
    </source>
</evidence>
<protein>
    <recommendedName>
        <fullName evidence="1">NERD domain-containing protein</fullName>
    </recommendedName>
</protein>
<evidence type="ECO:0000259" key="1">
    <source>
        <dbReference type="PROSITE" id="PS50965"/>
    </source>
</evidence>
<feature type="domain" description="NERD" evidence="1">
    <location>
        <begin position="41"/>
        <end position="158"/>
    </location>
</feature>
<organism evidence="2 3">
    <name type="scientific">Neobacillus vireti LMG 21834</name>
    <dbReference type="NCBI Taxonomy" id="1131730"/>
    <lineage>
        <taxon>Bacteria</taxon>
        <taxon>Bacillati</taxon>
        <taxon>Bacillota</taxon>
        <taxon>Bacilli</taxon>
        <taxon>Bacillales</taxon>
        <taxon>Bacillaceae</taxon>
        <taxon>Neobacillus</taxon>
    </lineage>
</organism>